<dbReference type="SMART" id="SM01126">
    <property type="entry name" value="DDE_Tnp_IS1595"/>
    <property type="match status" value="1"/>
</dbReference>
<reference evidence="2" key="1">
    <citation type="journal article" date="2009" name="Eur. J. Clin. Microbiol. Infect. Dis.">
        <title>Can Campylobacter coli induce Guillain-Barre syndrome?</title>
        <authorList>
            <person name="van Belkum A."/>
            <person name="Jacobs B."/>
            <person name="van Beek E."/>
            <person name="Louwen R."/>
            <person name="van Rijs W."/>
            <person name="Debruyne L."/>
            <person name="Gilbert M."/>
            <person name="Li J."/>
            <person name="Jansz A."/>
            <person name="Megraud F."/>
            <person name="Endtz H."/>
        </authorList>
    </citation>
    <scope>NUCLEOTIDE SEQUENCE</scope>
    <source>
        <strain evidence="2">GB50</strain>
    </source>
</reference>
<sequence length="339" mass="38869">MLSQTTKLDIIKQLFDSLSDKEKENFLNSLTEPKANNKIIDKYKATHCPYCNSDKFVKNGKAKTHQRYICKTCNKTFTDTNKTILFNTKKDIGIWYKYIDCLVNKYPLRKTAKICGISLPTAFVWRHKILDTLQTMMNETTLNGVVEADETFLTLSYKGNHKNFKLPRKAKKRGTSATLRGLSKEQVCISCAINHNGLSISKVSNLGKPKLVNLLNVLANKIAKNSIFVTDSFRAYLKVASDLDLNHIRIPRNKYTCGSFNIQTINNYHSKLKAMIVYNFKGVSTKYLNNYLVYHNFVNYAKNTLDNKISILFNYIQKTECFTRSFNMSNRPSVPLLVS</sequence>
<name>C4MEL4_CAMCO</name>
<dbReference type="Pfam" id="PF12762">
    <property type="entry name" value="DDE_Tnp_IS1595"/>
    <property type="match status" value="1"/>
</dbReference>
<feature type="domain" description="ISXO2-like transposase" evidence="1">
    <location>
        <begin position="141"/>
        <end position="296"/>
    </location>
</feature>
<dbReference type="PATRIC" id="fig|195.363.peg.155"/>
<dbReference type="InterPro" id="IPR051354">
    <property type="entry name" value="Transposase_27_IS1"/>
</dbReference>
<evidence type="ECO:0000313" key="2">
    <source>
        <dbReference type="EMBL" id="ACB10247.1"/>
    </source>
</evidence>
<dbReference type="RefSeq" id="WP_032686008.1">
    <property type="nucleotide sequence ID" value="NZ_CATQFZ010000017.1"/>
</dbReference>
<accession>C4MEL4</accession>
<protein>
    <submittedName>
        <fullName evidence="2">Transposase-like protein</fullName>
    </submittedName>
</protein>
<dbReference type="GO" id="GO:0006313">
    <property type="term" value="P:DNA transposition"/>
    <property type="evidence" value="ECO:0007669"/>
    <property type="project" value="InterPro"/>
</dbReference>
<organism evidence="2">
    <name type="scientific">Campylobacter coli</name>
    <dbReference type="NCBI Taxonomy" id="195"/>
    <lineage>
        <taxon>Bacteria</taxon>
        <taxon>Pseudomonadati</taxon>
        <taxon>Campylobacterota</taxon>
        <taxon>Epsilonproteobacteria</taxon>
        <taxon>Campylobacterales</taxon>
        <taxon>Campylobacteraceae</taxon>
        <taxon>Campylobacter</taxon>
    </lineage>
</organism>
<dbReference type="PANTHER" id="PTHR33293">
    <property type="entry name" value="INSERTION ELEMENT IS1 1 PROTEIN INSB-RELATED"/>
    <property type="match status" value="1"/>
</dbReference>
<dbReference type="EMBL" id="EU374214">
    <property type="protein sequence ID" value="ACB10247.1"/>
    <property type="molecule type" value="Genomic_DNA"/>
</dbReference>
<dbReference type="NCBIfam" id="NF033547">
    <property type="entry name" value="transpos_IS1595"/>
    <property type="match status" value="1"/>
</dbReference>
<dbReference type="InterPro" id="IPR003220">
    <property type="entry name" value="InsA_N_dom_Znf"/>
</dbReference>
<dbReference type="InterPro" id="IPR024445">
    <property type="entry name" value="Tnp_ISXO2-like"/>
</dbReference>
<dbReference type="AlphaFoldDB" id="C4MEL4"/>
<dbReference type="PANTHER" id="PTHR33293:SF1">
    <property type="entry name" value="INSERTION ELEMENT IS1 1 PROTEIN INSB-RELATED"/>
    <property type="match status" value="1"/>
</dbReference>
<proteinExistence type="predicted"/>
<evidence type="ECO:0000259" key="1">
    <source>
        <dbReference type="SMART" id="SM01126"/>
    </source>
</evidence>
<dbReference type="Pfam" id="PF03811">
    <property type="entry name" value="Zn_ribbon_InsA"/>
    <property type="match status" value="1"/>
</dbReference>